<dbReference type="Pfam" id="PF04586">
    <property type="entry name" value="Peptidase_S78"/>
    <property type="match status" value="1"/>
</dbReference>
<sequence>MEIRHRSVELCSEISGNKLTGYGAVFNQYANMGGYLETLAPTAFDAVMADPATDIRAYYQHDPARLLGRQGSGTLRMSTDTAGLHFELDIPDTSDGRDLRVLVDRGDLNGMSFGFIAGEEEQGRTSDGRALRTHTSVARLIEISPVSRPAYAGTSVQLRSLADITTPAINGRTQLIRARARVHLPKGN</sequence>
<dbReference type="InterPro" id="IPR054613">
    <property type="entry name" value="Peptidase_S78_dom"/>
</dbReference>
<proteinExistence type="predicted"/>
<comment type="caution">
    <text evidence="5">The sequence shown here is derived from an EMBL/GenBank/DDBJ whole genome shotgun (WGS) entry which is preliminary data.</text>
</comment>
<reference evidence="5 6" key="1">
    <citation type="submission" date="2024-12" db="EMBL/GenBank/DDBJ databases">
        <title>The coexistence of Mycolicibacterium septicum and Mycolicibacterium nivoides in clinical samples.</title>
        <authorList>
            <person name="Wang C."/>
            <person name="Feng Y."/>
            <person name="Zong Z."/>
        </authorList>
    </citation>
    <scope>NUCLEOTIDE SEQUENCE [LARGE SCALE GENOMIC DNA]</scope>
    <source>
        <strain evidence="5 6">120310</strain>
    </source>
</reference>
<accession>A0ABW9LT48</accession>
<evidence type="ECO:0000313" key="6">
    <source>
        <dbReference type="Proteomes" id="UP001635817"/>
    </source>
</evidence>
<keyword evidence="1" id="KW-1188">Viral release from host cell</keyword>
<keyword evidence="6" id="KW-1185">Reference proteome</keyword>
<feature type="domain" description="Prohead serine protease" evidence="4">
    <location>
        <begin position="16"/>
        <end position="160"/>
    </location>
</feature>
<evidence type="ECO:0000256" key="2">
    <source>
        <dbReference type="ARBA" id="ARBA00022670"/>
    </source>
</evidence>
<dbReference type="InterPro" id="IPR006433">
    <property type="entry name" value="Prohead_protease"/>
</dbReference>
<evidence type="ECO:0000313" key="5">
    <source>
        <dbReference type="EMBL" id="MFN6550665.1"/>
    </source>
</evidence>
<gene>
    <name evidence="5" type="ORF">ACK4CP_09700</name>
</gene>
<keyword evidence="3" id="KW-0378">Hydrolase</keyword>
<dbReference type="GO" id="GO:0008233">
    <property type="term" value="F:peptidase activity"/>
    <property type="evidence" value="ECO:0007669"/>
    <property type="project" value="UniProtKB-KW"/>
</dbReference>
<evidence type="ECO:0000259" key="4">
    <source>
        <dbReference type="Pfam" id="PF04586"/>
    </source>
</evidence>
<dbReference type="NCBIfam" id="TIGR01543">
    <property type="entry name" value="proheadase_HK97"/>
    <property type="match status" value="1"/>
</dbReference>
<keyword evidence="2 5" id="KW-0645">Protease</keyword>
<dbReference type="RefSeq" id="WP_409549451.1">
    <property type="nucleotide sequence ID" value="NZ_JBKBDE010000002.1"/>
</dbReference>
<evidence type="ECO:0000256" key="1">
    <source>
        <dbReference type="ARBA" id="ARBA00022612"/>
    </source>
</evidence>
<evidence type="ECO:0000256" key="3">
    <source>
        <dbReference type="ARBA" id="ARBA00022801"/>
    </source>
</evidence>
<organism evidence="5 6">
    <name type="scientific">Mycolicibacterium septicum</name>
    <dbReference type="NCBI Taxonomy" id="98668"/>
    <lineage>
        <taxon>Bacteria</taxon>
        <taxon>Bacillati</taxon>
        <taxon>Actinomycetota</taxon>
        <taxon>Actinomycetes</taxon>
        <taxon>Mycobacteriales</taxon>
        <taxon>Mycobacteriaceae</taxon>
        <taxon>Mycolicibacterium</taxon>
    </lineage>
</organism>
<dbReference type="GO" id="GO:0006508">
    <property type="term" value="P:proteolysis"/>
    <property type="evidence" value="ECO:0007669"/>
    <property type="project" value="UniProtKB-KW"/>
</dbReference>
<name>A0ABW9LT48_9MYCO</name>
<dbReference type="Proteomes" id="UP001635817">
    <property type="component" value="Unassembled WGS sequence"/>
</dbReference>
<protein>
    <submittedName>
        <fullName evidence="5">HK97 family phage prohead protease</fullName>
    </submittedName>
</protein>
<dbReference type="EMBL" id="JBKBDE010000002">
    <property type="protein sequence ID" value="MFN6550665.1"/>
    <property type="molecule type" value="Genomic_DNA"/>
</dbReference>